<evidence type="ECO:0000256" key="1">
    <source>
        <dbReference type="SAM" id="MobiDB-lite"/>
    </source>
</evidence>
<feature type="compositionally biased region" description="Low complexity" evidence="1">
    <location>
        <begin position="32"/>
        <end position="50"/>
    </location>
</feature>
<dbReference type="RefSeq" id="WP_369221021.1">
    <property type="nucleotide sequence ID" value="NZ_CP163441.1"/>
</dbReference>
<gene>
    <name evidence="2" type="ORF">AB5J52_03150</name>
</gene>
<reference evidence="2" key="1">
    <citation type="submission" date="2024-07" db="EMBL/GenBank/DDBJ databases">
        <authorList>
            <person name="Yu S.T."/>
        </authorList>
    </citation>
    <scope>NUCLEOTIDE SEQUENCE</scope>
    <source>
        <strain evidence="2">R39</strain>
    </source>
</reference>
<protein>
    <submittedName>
        <fullName evidence="2">Uncharacterized protein</fullName>
    </submittedName>
</protein>
<feature type="compositionally biased region" description="Basic and acidic residues" evidence="1">
    <location>
        <begin position="15"/>
        <end position="24"/>
    </location>
</feature>
<dbReference type="EMBL" id="CP163441">
    <property type="protein sequence ID" value="XDQ41353.1"/>
    <property type="molecule type" value="Genomic_DNA"/>
</dbReference>
<proteinExistence type="predicted"/>
<feature type="region of interest" description="Disordered" evidence="1">
    <location>
        <begin position="1"/>
        <end position="56"/>
    </location>
</feature>
<evidence type="ECO:0000313" key="2">
    <source>
        <dbReference type="EMBL" id="XDQ41353.1"/>
    </source>
</evidence>
<dbReference type="AlphaFoldDB" id="A0AB39QDH2"/>
<sequence>MPQDAMFGLTFETPVSEHPEFERARRSRHLPRAAARPGPGGRAVPEGPRVLFGRHG</sequence>
<name>A0AB39QDH2_9ACTN</name>
<organism evidence="2">
    <name type="scientific">Streptomyces sp. R39</name>
    <dbReference type="NCBI Taxonomy" id="3238631"/>
    <lineage>
        <taxon>Bacteria</taxon>
        <taxon>Bacillati</taxon>
        <taxon>Actinomycetota</taxon>
        <taxon>Actinomycetes</taxon>
        <taxon>Kitasatosporales</taxon>
        <taxon>Streptomycetaceae</taxon>
        <taxon>Streptomyces</taxon>
    </lineage>
</organism>
<accession>A0AB39QDH2</accession>